<dbReference type="AlphaFoldDB" id="A0A0G4FW35"/>
<evidence type="ECO:0000313" key="2">
    <source>
        <dbReference type="EMBL" id="CEM19405.1"/>
    </source>
</evidence>
<proteinExistence type="predicted"/>
<feature type="compositionally biased region" description="Polar residues" evidence="1">
    <location>
        <begin position="432"/>
        <end position="447"/>
    </location>
</feature>
<dbReference type="VEuPathDB" id="CryptoDB:Cvel_19073"/>
<accession>A0A0G4FW35</accession>
<organism evidence="2">
    <name type="scientific">Chromera velia CCMP2878</name>
    <dbReference type="NCBI Taxonomy" id="1169474"/>
    <lineage>
        <taxon>Eukaryota</taxon>
        <taxon>Sar</taxon>
        <taxon>Alveolata</taxon>
        <taxon>Colpodellida</taxon>
        <taxon>Chromeraceae</taxon>
        <taxon>Chromera</taxon>
    </lineage>
</organism>
<evidence type="ECO:0000256" key="1">
    <source>
        <dbReference type="SAM" id="MobiDB-lite"/>
    </source>
</evidence>
<reference evidence="2" key="1">
    <citation type="submission" date="2014-11" db="EMBL/GenBank/DDBJ databases">
        <authorList>
            <person name="Otto D Thomas"/>
            <person name="Naeem Raeece"/>
        </authorList>
    </citation>
    <scope>NUCLEOTIDE SEQUENCE</scope>
</reference>
<feature type="region of interest" description="Disordered" evidence="1">
    <location>
        <begin position="414"/>
        <end position="447"/>
    </location>
</feature>
<gene>
    <name evidence="2" type="ORF">Cvel_19073</name>
</gene>
<dbReference type="PhylomeDB" id="A0A0G4FW35"/>
<sequence length="447" mass="49589">MYLDMLCYGNGKFLRLVKILNEGIIPKLDMKHGVGRLEDGLDMNHPMSYVFLRQVSESILWCPPQQAYTDLIKGVREKRNCSEDEAIHILSTEWKGDVAEYCMKVCGEYPESGIRCGRTWDQHAPGGNLPVYMKDNLPTLWGNLMKHLQRGCMTDPTLPVEKKGNGLEGSMYKIKGGEVKYRKTSVKVQRKSTWRGTNILETNNLHAKAPLKRSSTVKSLYAQAIFSGGSLQWNMDRGSESKGDESHQLASVIELCDLLEQRRQAGVDIPVEELRIFEQFDFAGGEFEKSGIEFFLEGLEKSGIHFKSLLAQEQTEIDKEVQEEDQESNQQVSVSATGMDADIEEDGSEAVPLFPPFAEILEDQIESDARAFAAGPPLERDADVSAAAARVPFPMVESQGAIVGDAQAATLRSNVDPLNEMQPRTPLPGSKELSSTYSGIPCQMSSA</sequence>
<name>A0A0G4FW35_9ALVE</name>
<protein>
    <submittedName>
        <fullName evidence="2">Uncharacterized protein</fullName>
    </submittedName>
</protein>
<dbReference type="EMBL" id="CDMZ01000682">
    <property type="protein sequence ID" value="CEM19405.1"/>
    <property type="molecule type" value="Genomic_DNA"/>
</dbReference>